<accession>A0ACC1LVT7</accession>
<dbReference type="Proteomes" id="UP001139981">
    <property type="component" value="Unassembled WGS sequence"/>
</dbReference>
<dbReference type="EMBL" id="JANBVB010002324">
    <property type="protein sequence ID" value="KAJ2886507.1"/>
    <property type="molecule type" value="Genomic_DNA"/>
</dbReference>
<name>A0ACC1LVT7_9FUNG</name>
<evidence type="ECO:0000313" key="2">
    <source>
        <dbReference type="Proteomes" id="UP001139981"/>
    </source>
</evidence>
<feature type="non-terminal residue" evidence="1">
    <location>
        <position position="167"/>
    </location>
</feature>
<protein>
    <submittedName>
        <fullName evidence="1">Uncharacterized protein</fullName>
    </submittedName>
</protein>
<proteinExistence type="predicted"/>
<reference evidence="1" key="1">
    <citation type="submission" date="2022-07" db="EMBL/GenBank/DDBJ databases">
        <title>Phylogenomic reconstructions and comparative analyses of Kickxellomycotina fungi.</title>
        <authorList>
            <person name="Reynolds N.K."/>
            <person name="Stajich J.E."/>
            <person name="Barry K."/>
            <person name="Grigoriev I.V."/>
            <person name="Crous P."/>
            <person name="Smith M.E."/>
        </authorList>
    </citation>
    <scope>NUCLEOTIDE SEQUENCE</scope>
    <source>
        <strain evidence="1">CBS 190363</strain>
    </source>
</reference>
<sequence length="167" mass="18302">MTYSSDGLGQRSLDLVRQNASTLEYLALTDDQESVFSSLITSPDGSAVAYPHLHTLNLFGGSFGSDGPRPISNGHILFPRLCSLHLRCCYPFGDDIMFRGNSATLKCLELFLDATTVSILKRHNVFTPVSHPMLQCIKLEANESLIPDSFATATEAMRFMQTIGPEA</sequence>
<keyword evidence="2" id="KW-1185">Reference proteome</keyword>
<organism evidence="1 2">
    <name type="scientific">Coemansia aciculifera</name>
    <dbReference type="NCBI Taxonomy" id="417176"/>
    <lineage>
        <taxon>Eukaryota</taxon>
        <taxon>Fungi</taxon>
        <taxon>Fungi incertae sedis</taxon>
        <taxon>Zoopagomycota</taxon>
        <taxon>Kickxellomycotina</taxon>
        <taxon>Kickxellomycetes</taxon>
        <taxon>Kickxellales</taxon>
        <taxon>Kickxellaceae</taxon>
        <taxon>Coemansia</taxon>
    </lineage>
</organism>
<comment type="caution">
    <text evidence="1">The sequence shown here is derived from an EMBL/GenBank/DDBJ whole genome shotgun (WGS) entry which is preliminary data.</text>
</comment>
<gene>
    <name evidence="1" type="ORF">IWW38_005225</name>
</gene>
<evidence type="ECO:0000313" key="1">
    <source>
        <dbReference type="EMBL" id="KAJ2886507.1"/>
    </source>
</evidence>